<evidence type="ECO:0008006" key="4">
    <source>
        <dbReference type="Google" id="ProtNLM"/>
    </source>
</evidence>
<gene>
    <name evidence="2" type="ORF">CABS02_11506</name>
</gene>
<keyword evidence="1" id="KW-0732">Signal</keyword>
<comment type="caution">
    <text evidence="2">The sequence shown here is derived from an EMBL/GenBank/DDBJ whole genome shotgun (WGS) entry which is preliminary data.</text>
</comment>
<dbReference type="AlphaFoldDB" id="A0A9Q0AZS0"/>
<reference evidence="2" key="1">
    <citation type="submission" date="2019-01" db="EMBL/GenBank/DDBJ databases">
        <title>Colletotrichum abscissum LGMF1257.</title>
        <authorList>
            <person name="Baroncelli R."/>
        </authorList>
    </citation>
    <scope>NUCLEOTIDE SEQUENCE</scope>
    <source>
        <strain evidence="2">Ca142</strain>
    </source>
</reference>
<organism evidence="2 3">
    <name type="scientific">Colletotrichum abscissum</name>
    <dbReference type="NCBI Taxonomy" id="1671311"/>
    <lineage>
        <taxon>Eukaryota</taxon>
        <taxon>Fungi</taxon>
        <taxon>Dikarya</taxon>
        <taxon>Ascomycota</taxon>
        <taxon>Pezizomycotina</taxon>
        <taxon>Sordariomycetes</taxon>
        <taxon>Hypocreomycetidae</taxon>
        <taxon>Glomerellales</taxon>
        <taxon>Glomerellaceae</taxon>
        <taxon>Colletotrichum</taxon>
        <taxon>Colletotrichum acutatum species complex</taxon>
    </lineage>
</organism>
<proteinExistence type="predicted"/>
<evidence type="ECO:0000256" key="1">
    <source>
        <dbReference type="SAM" id="SignalP"/>
    </source>
</evidence>
<feature type="chain" id="PRO_5040237676" description="Secreted protein" evidence="1">
    <location>
        <begin position="17"/>
        <end position="129"/>
    </location>
</feature>
<dbReference type="Proteomes" id="UP001056436">
    <property type="component" value="Unassembled WGS sequence"/>
</dbReference>
<evidence type="ECO:0000313" key="3">
    <source>
        <dbReference type="Proteomes" id="UP001056436"/>
    </source>
</evidence>
<accession>A0A9Q0AZS0</accession>
<protein>
    <recommendedName>
        <fullName evidence="4">Secreted protein</fullName>
    </recommendedName>
</protein>
<name>A0A9Q0AZS0_9PEZI</name>
<dbReference type="EMBL" id="SDAQ01000100">
    <property type="protein sequence ID" value="KAI3539085.1"/>
    <property type="molecule type" value="Genomic_DNA"/>
</dbReference>
<keyword evidence="3" id="KW-1185">Reference proteome</keyword>
<feature type="signal peptide" evidence="1">
    <location>
        <begin position="1"/>
        <end position="16"/>
    </location>
</feature>
<evidence type="ECO:0000313" key="2">
    <source>
        <dbReference type="EMBL" id="KAI3539085.1"/>
    </source>
</evidence>
<dbReference type="OrthoDB" id="4788821at2759"/>
<sequence>MRFFYLLPLFASAAIAADQGKGCGTVDAIDCSGNNIVKCYTFPGRSGLTWNYVDSCADRGQVCRSGACDTIPISANQGKGCDLKNAFGCSGNNIVQCYTFPGRNEMTWNYYQSCADKGQICSGNVCQAC</sequence>